<evidence type="ECO:0000256" key="1">
    <source>
        <dbReference type="SAM" id="MobiDB-lite"/>
    </source>
</evidence>
<proteinExistence type="predicted"/>
<dbReference type="EMBL" id="CAJOBH010200962">
    <property type="protein sequence ID" value="CAF4987014.1"/>
    <property type="molecule type" value="Genomic_DNA"/>
</dbReference>
<dbReference type="AlphaFoldDB" id="A0A8S3D940"/>
<comment type="caution">
    <text evidence="2">The sequence shown here is derived from an EMBL/GenBank/DDBJ whole genome shotgun (WGS) entry which is preliminary data.</text>
</comment>
<gene>
    <name evidence="2" type="ORF">BYL167_LOCUS55055</name>
</gene>
<organism evidence="2 3">
    <name type="scientific">Rotaria magnacalcarata</name>
    <dbReference type="NCBI Taxonomy" id="392030"/>
    <lineage>
        <taxon>Eukaryota</taxon>
        <taxon>Metazoa</taxon>
        <taxon>Spiralia</taxon>
        <taxon>Gnathifera</taxon>
        <taxon>Rotifera</taxon>
        <taxon>Eurotatoria</taxon>
        <taxon>Bdelloidea</taxon>
        <taxon>Philodinida</taxon>
        <taxon>Philodinidae</taxon>
        <taxon>Rotaria</taxon>
    </lineage>
</organism>
<evidence type="ECO:0000313" key="2">
    <source>
        <dbReference type="EMBL" id="CAF4987014.1"/>
    </source>
</evidence>
<name>A0A8S3D940_9BILA</name>
<dbReference type="Proteomes" id="UP000681967">
    <property type="component" value="Unassembled WGS sequence"/>
</dbReference>
<accession>A0A8S3D940</accession>
<feature type="region of interest" description="Disordered" evidence="1">
    <location>
        <begin position="1"/>
        <end position="35"/>
    </location>
</feature>
<feature type="compositionally biased region" description="Pro residues" evidence="1">
    <location>
        <begin position="1"/>
        <end position="12"/>
    </location>
</feature>
<reference evidence="2" key="1">
    <citation type="submission" date="2021-02" db="EMBL/GenBank/DDBJ databases">
        <authorList>
            <person name="Nowell W R."/>
        </authorList>
    </citation>
    <scope>NUCLEOTIDE SEQUENCE</scope>
</reference>
<protein>
    <submittedName>
        <fullName evidence="2">Uncharacterized protein</fullName>
    </submittedName>
</protein>
<feature type="non-terminal residue" evidence="2">
    <location>
        <position position="1"/>
    </location>
</feature>
<sequence length="35" mass="3752">EASYPPLPPPKLAPALAPKPADDPYELESKPLEPL</sequence>
<evidence type="ECO:0000313" key="3">
    <source>
        <dbReference type="Proteomes" id="UP000681967"/>
    </source>
</evidence>